<dbReference type="GO" id="GO:0000463">
    <property type="term" value="P:maturation of LSU-rRNA from tricistronic rRNA transcript (SSU-rRNA, 5.8S rRNA, LSU-rRNA)"/>
    <property type="evidence" value="ECO:0007669"/>
    <property type="project" value="InterPro"/>
</dbReference>
<dbReference type="Gene3D" id="1.10.287.310">
    <property type="match status" value="1"/>
</dbReference>
<proteinExistence type="inferred from homology"/>
<keyword evidence="3" id="KW-0687">Ribonucleoprotein</keyword>
<dbReference type="AlphaFoldDB" id="A0A9P4TZ44"/>
<evidence type="ECO:0000313" key="6">
    <source>
        <dbReference type="Proteomes" id="UP000800235"/>
    </source>
</evidence>
<feature type="coiled-coil region" evidence="4">
    <location>
        <begin position="10"/>
        <end position="37"/>
    </location>
</feature>
<dbReference type="Proteomes" id="UP000800235">
    <property type="component" value="Unassembled WGS sequence"/>
</dbReference>
<dbReference type="HAMAP" id="MF_00374">
    <property type="entry name" value="Ribosomal_uL29"/>
    <property type="match status" value="1"/>
</dbReference>
<dbReference type="OrthoDB" id="528635at2759"/>
<dbReference type="GO" id="GO:0022625">
    <property type="term" value="C:cytosolic large ribosomal subunit"/>
    <property type="evidence" value="ECO:0007669"/>
    <property type="project" value="InterPro"/>
</dbReference>
<dbReference type="FunFam" id="6.10.250.3450:FF:000001">
    <property type="entry name" value="60S ribosomal protein L35"/>
    <property type="match status" value="1"/>
</dbReference>
<dbReference type="Pfam" id="PF00831">
    <property type="entry name" value="Ribosomal_L29"/>
    <property type="match status" value="1"/>
</dbReference>
<comment type="caution">
    <text evidence="5">The sequence shown here is derived from an EMBL/GenBank/DDBJ whole genome shotgun (WGS) entry which is preliminary data.</text>
</comment>
<gene>
    <name evidence="5" type="ORF">EJ08DRAFT_612138</name>
</gene>
<comment type="similarity">
    <text evidence="1">Belongs to the universal ribosomal protein uL29 family.</text>
</comment>
<dbReference type="CDD" id="cd00427">
    <property type="entry name" value="Ribosomal_L29_HIP"/>
    <property type="match status" value="1"/>
</dbReference>
<dbReference type="InterPro" id="IPR045059">
    <property type="entry name" value="Ribosomal_uL29_euk"/>
</dbReference>
<evidence type="ECO:0000256" key="3">
    <source>
        <dbReference type="ARBA" id="ARBA00023274"/>
    </source>
</evidence>
<evidence type="ECO:0000256" key="4">
    <source>
        <dbReference type="SAM" id="Coils"/>
    </source>
</evidence>
<dbReference type="FunFam" id="1.10.287.310:FF:000002">
    <property type="entry name" value="60S ribosomal protein L35"/>
    <property type="match status" value="1"/>
</dbReference>
<dbReference type="PANTHER" id="PTHR45722">
    <property type="entry name" value="60S RIBOSOMAL PROTEIN L35"/>
    <property type="match status" value="1"/>
</dbReference>
<dbReference type="InterPro" id="IPR001854">
    <property type="entry name" value="Ribosomal_uL29"/>
</dbReference>
<dbReference type="GO" id="GO:0006412">
    <property type="term" value="P:translation"/>
    <property type="evidence" value="ECO:0007669"/>
    <property type="project" value="InterPro"/>
</dbReference>
<keyword evidence="4" id="KW-0175">Coiled coil</keyword>
<evidence type="ECO:0000313" key="5">
    <source>
        <dbReference type="EMBL" id="KAF2430522.1"/>
    </source>
</evidence>
<keyword evidence="6" id="KW-1185">Reference proteome</keyword>
<name>A0A9P4TZ44_9PEZI</name>
<organism evidence="5 6">
    <name type="scientific">Tothia fuscella</name>
    <dbReference type="NCBI Taxonomy" id="1048955"/>
    <lineage>
        <taxon>Eukaryota</taxon>
        <taxon>Fungi</taxon>
        <taxon>Dikarya</taxon>
        <taxon>Ascomycota</taxon>
        <taxon>Pezizomycotina</taxon>
        <taxon>Dothideomycetes</taxon>
        <taxon>Pleosporomycetidae</taxon>
        <taxon>Venturiales</taxon>
        <taxon>Cylindrosympodiaceae</taxon>
        <taxon>Tothia</taxon>
    </lineage>
</organism>
<keyword evidence="2 5" id="KW-0689">Ribosomal protein</keyword>
<evidence type="ECO:0000256" key="1">
    <source>
        <dbReference type="ARBA" id="ARBA00009254"/>
    </source>
</evidence>
<dbReference type="GO" id="GO:0003729">
    <property type="term" value="F:mRNA binding"/>
    <property type="evidence" value="ECO:0007669"/>
    <property type="project" value="TreeGrafter"/>
</dbReference>
<dbReference type="PANTHER" id="PTHR45722:SF2">
    <property type="entry name" value="LARGE RIBOSOMAL SUBUNIT PROTEIN UL29-RELATED"/>
    <property type="match status" value="1"/>
</dbReference>
<dbReference type="GO" id="GO:0003735">
    <property type="term" value="F:structural constituent of ribosome"/>
    <property type="evidence" value="ECO:0007669"/>
    <property type="project" value="InterPro"/>
</dbReference>
<dbReference type="NCBIfam" id="TIGR00012">
    <property type="entry name" value="L29"/>
    <property type="match status" value="1"/>
</dbReference>
<dbReference type="InterPro" id="IPR036049">
    <property type="entry name" value="Ribosomal_uL29_sf"/>
</dbReference>
<protein>
    <submittedName>
        <fullName evidence="5">60S ribosomal protein-like protein L35</fullName>
    </submittedName>
</protein>
<evidence type="ECO:0000256" key="2">
    <source>
        <dbReference type="ARBA" id="ARBA00022980"/>
    </source>
</evidence>
<dbReference type="GO" id="GO:0030684">
    <property type="term" value="C:preribosome"/>
    <property type="evidence" value="ECO:0007669"/>
    <property type="project" value="UniProtKB-ARBA"/>
</dbReference>
<accession>A0A9P4TZ44</accession>
<reference evidence="5" key="1">
    <citation type="journal article" date="2020" name="Stud. Mycol.">
        <title>101 Dothideomycetes genomes: a test case for predicting lifestyles and emergence of pathogens.</title>
        <authorList>
            <person name="Haridas S."/>
            <person name="Albert R."/>
            <person name="Binder M."/>
            <person name="Bloem J."/>
            <person name="Labutti K."/>
            <person name="Salamov A."/>
            <person name="Andreopoulos B."/>
            <person name="Baker S."/>
            <person name="Barry K."/>
            <person name="Bills G."/>
            <person name="Bluhm B."/>
            <person name="Cannon C."/>
            <person name="Castanera R."/>
            <person name="Culley D."/>
            <person name="Daum C."/>
            <person name="Ezra D."/>
            <person name="Gonzalez J."/>
            <person name="Henrissat B."/>
            <person name="Kuo A."/>
            <person name="Liang C."/>
            <person name="Lipzen A."/>
            <person name="Lutzoni F."/>
            <person name="Magnuson J."/>
            <person name="Mondo S."/>
            <person name="Nolan M."/>
            <person name="Ohm R."/>
            <person name="Pangilinan J."/>
            <person name="Park H.-J."/>
            <person name="Ramirez L."/>
            <person name="Alfaro M."/>
            <person name="Sun H."/>
            <person name="Tritt A."/>
            <person name="Yoshinaga Y."/>
            <person name="Zwiers L.-H."/>
            <person name="Turgeon B."/>
            <person name="Goodwin S."/>
            <person name="Spatafora J."/>
            <person name="Crous P."/>
            <person name="Grigoriev I."/>
        </authorList>
    </citation>
    <scope>NUCLEOTIDE SEQUENCE</scope>
    <source>
        <strain evidence="5">CBS 130266</strain>
    </source>
</reference>
<dbReference type="EMBL" id="MU007038">
    <property type="protein sequence ID" value="KAF2430522.1"/>
    <property type="molecule type" value="Genomic_DNA"/>
</dbReference>
<dbReference type="SUPFAM" id="SSF46561">
    <property type="entry name" value="Ribosomal protein L29 (L29p)"/>
    <property type="match status" value="1"/>
</dbReference>
<dbReference type="Gene3D" id="6.10.250.3450">
    <property type="match status" value="1"/>
</dbReference>
<sequence>MSSSGKVKAAQLWTKGKDDLRKQLDDLKQELVQLRTQKIAGGASSKLTKIHDVRKSIARVLTVINANQRAQLRIFYKNKKYLPLDLRPKQTRAIRRRLSPHEKSIKTEKSKKKSSHFPQRTFAVKVGISHICFLLSDGIVKLK</sequence>